<accession>A0A1I7SBA6</accession>
<dbReference type="Proteomes" id="UP000095284">
    <property type="component" value="Unplaced"/>
</dbReference>
<name>A0A1I7SBA6_BURXY</name>
<evidence type="ECO:0000313" key="7">
    <source>
        <dbReference type="WBParaSite" id="BXY_1030400.1"/>
    </source>
</evidence>
<organism evidence="5 7">
    <name type="scientific">Bursaphelenchus xylophilus</name>
    <name type="common">Pinewood nematode worm</name>
    <name type="synonym">Aphelenchoides xylophilus</name>
    <dbReference type="NCBI Taxonomy" id="6326"/>
    <lineage>
        <taxon>Eukaryota</taxon>
        <taxon>Metazoa</taxon>
        <taxon>Ecdysozoa</taxon>
        <taxon>Nematoda</taxon>
        <taxon>Chromadorea</taxon>
        <taxon>Rhabditida</taxon>
        <taxon>Tylenchina</taxon>
        <taxon>Tylenchomorpha</taxon>
        <taxon>Aphelenchoidea</taxon>
        <taxon>Aphelenchoididae</taxon>
        <taxon>Bursaphelenchus</taxon>
    </lineage>
</organism>
<proteinExistence type="predicted"/>
<evidence type="ECO:0000256" key="1">
    <source>
        <dbReference type="SAM" id="MobiDB-lite"/>
    </source>
</evidence>
<reference evidence="7" key="1">
    <citation type="submission" date="2016-11" db="UniProtKB">
        <authorList>
            <consortium name="WormBaseParasite"/>
        </authorList>
    </citation>
    <scope>IDENTIFICATION</scope>
</reference>
<evidence type="ECO:0000313" key="6">
    <source>
        <dbReference type="Proteomes" id="UP000659654"/>
    </source>
</evidence>
<evidence type="ECO:0000313" key="3">
    <source>
        <dbReference type="EMBL" id="CAD5235553.1"/>
    </source>
</evidence>
<evidence type="ECO:0000313" key="4">
    <source>
        <dbReference type="EMBL" id="CAG9131986.1"/>
    </source>
</evidence>
<feature type="signal peptide" evidence="2">
    <location>
        <begin position="1"/>
        <end position="18"/>
    </location>
</feature>
<protein>
    <submittedName>
        <fullName evidence="3">(pine wood nematode) hypothetical protein</fullName>
    </submittedName>
</protein>
<feature type="compositionally biased region" description="Low complexity" evidence="1">
    <location>
        <begin position="88"/>
        <end position="97"/>
    </location>
</feature>
<feature type="chain" id="PRO_5035399816" evidence="2">
    <location>
        <begin position="19"/>
        <end position="167"/>
    </location>
</feature>
<evidence type="ECO:0000313" key="5">
    <source>
        <dbReference type="Proteomes" id="UP000095284"/>
    </source>
</evidence>
<evidence type="ECO:0000256" key="2">
    <source>
        <dbReference type="SAM" id="SignalP"/>
    </source>
</evidence>
<feature type="region of interest" description="Disordered" evidence="1">
    <location>
        <begin position="65"/>
        <end position="112"/>
    </location>
</feature>
<dbReference type="EMBL" id="CAJFCV020000006">
    <property type="protein sequence ID" value="CAG9131986.1"/>
    <property type="molecule type" value="Genomic_DNA"/>
</dbReference>
<keyword evidence="6" id="KW-1185">Reference proteome</keyword>
<keyword evidence="2" id="KW-0732">Signal</keyword>
<dbReference type="Proteomes" id="UP000582659">
    <property type="component" value="Unassembled WGS sequence"/>
</dbReference>
<feature type="compositionally biased region" description="Polar residues" evidence="1">
    <location>
        <begin position="103"/>
        <end position="112"/>
    </location>
</feature>
<dbReference type="WBParaSite" id="BXY_1030400.1">
    <property type="protein sequence ID" value="BXY_1030400.1"/>
    <property type="gene ID" value="BXY_1030400"/>
</dbReference>
<dbReference type="AlphaFoldDB" id="A0A1I7SBA6"/>
<sequence>MKYHVFFVFTAFLVLSEADRVPSADDIEDLNDPVLRDVFGSSKNIRPQQIQPNPQYPQVAQQRLPIPQRRVAQPQPQTTEYQPNRLVPQEPYPGQYQQPPPHLSSSYSNAQPYYAQGSSSPFTQLAVTGAQGFLTGAQAVGQAFGFGPSYTAYNTGYEVPNSGGFFG</sequence>
<dbReference type="OrthoDB" id="5876343at2759"/>
<gene>
    <name evidence="3" type="ORF">BXYJ_LOCUS15644</name>
</gene>
<dbReference type="Proteomes" id="UP000659654">
    <property type="component" value="Unassembled WGS sequence"/>
</dbReference>
<dbReference type="EMBL" id="CAJFDI010000006">
    <property type="protein sequence ID" value="CAD5235553.1"/>
    <property type="molecule type" value="Genomic_DNA"/>
</dbReference>
<reference evidence="4" key="2">
    <citation type="submission" date="2020-08" db="EMBL/GenBank/DDBJ databases">
        <authorList>
            <person name="Kikuchi T."/>
        </authorList>
    </citation>
    <scope>NUCLEOTIDE SEQUENCE</scope>
    <source>
        <strain evidence="3">Ka4C1</strain>
    </source>
</reference>